<name>A0AAW6XWJ5_STRAG</name>
<reference evidence="2" key="1">
    <citation type="submission" date="2023-05" db="EMBL/GenBank/DDBJ databases">
        <title>Cataloging the Phylogenetic Diversity of Human Bladder Bacteria.</title>
        <authorList>
            <person name="Du J."/>
        </authorList>
    </citation>
    <scope>NUCLEOTIDE SEQUENCE</scope>
    <source>
        <strain evidence="2">UMB8703</strain>
    </source>
</reference>
<comment type="caution">
    <text evidence="2">The sequence shown here is derived from an EMBL/GenBank/DDBJ whole genome shotgun (WGS) entry which is preliminary data.</text>
</comment>
<evidence type="ECO:0000313" key="3">
    <source>
        <dbReference type="Proteomes" id="UP001230629"/>
    </source>
</evidence>
<organism evidence="2 3">
    <name type="scientific">Streptococcus agalactiae</name>
    <dbReference type="NCBI Taxonomy" id="1311"/>
    <lineage>
        <taxon>Bacteria</taxon>
        <taxon>Bacillati</taxon>
        <taxon>Bacillota</taxon>
        <taxon>Bacilli</taxon>
        <taxon>Lactobacillales</taxon>
        <taxon>Streptococcaceae</taxon>
        <taxon>Streptococcus</taxon>
    </lineage>
</organism>
<sequence length="84" mass="9165">LTVIQEKVASLASIKEELPAKIERAQAHLQYLKLRFQLASSTTPTPAPAPSAPQDEENGKNFPKAPEGNTKKSERPRHSAGYKA</sequence>
<dbReference type="AlphaFoldDB" id="A0AAW6XWJ5"/>
<accession>A0AAW6XWJ5</accession>
<dbReference type="EMBL" id="JASOIH010000491">
    <property type="protein sequence ID" value="MDK6900751.1"/>
    <property type="molecule type" value="Genomic_DNA"/>
</dbReference>
<feature type="non-terminal residue" evidence="2">
    <location>
        <position position="1"/>
    </location>
</feature>
<dbReference type="RefSeq" id="WP_285312322.1">
    <property type="nucleotide sequence ID" value="NZ_JASOIH010000491.1"/>
</dbReference>
<evidence type="ECO:0000313" key="2">
    <source>
        <dbReference type="EMBL" id="MDK6900751.1"/>
    </source>
</evidence>
<gene>
    <name evidence="2" type="ORF">QP229_12410</name>
</gene>
<dbReference type="Proteomes" id="UP001230629">
    <property type="component" value="Unassembled WGS sequence"/>
</dbReference>
<feature type="region of interest" description="Disordered" evidence="1">
    <location>
        <begin position="40"/>
        <end position="84"/>
    </location>
</feature>
<protein>
    <submittedName>
        <fullName evidence="2">Uncharacterized protein</fullName>
    </submittedName>
</protein>
<feature type="non-terminal residue" evidence="2">
    <location>
        <position position="84"/>
    </location>
</feature>
<evidence type="ECO:0000256" key="1">
    <source>
        <dbReference type="SAM" id="MobiDB-lite"/>
    </source>
</evidence>
<proteinExistence type="predicted"/>